<keyword evidence="5 10" id="KW-0479">Metal-binding</keyword>
<feature type="binding site" description="in other chain" evidence="10">
    <location>
        <position position="14"/>
    </location>
    <ligand>
        <name>ATP</name>
        <dbReference type="ChEBI" id="CHEBI:30616"/>
        <note>ligand shared between two neighboring subunits</note>
    </ligand>
</feature>
<comment type="function">
    <text evidence="10">Catalyzes the formation of S-adenosylmethionine (AdoMet) from methionine and ATP. The overall synthetic reaction is composed of two sequential steps, AdoMet formation and the subsequent tripolyphosphate hydrolysis which occurs prior to release of AdoMet from the enzyme.</text>
</comment>
<dbReference type="GO" id="GO:0004478">
    <property type="term" value="F:methionine adenosyltransferase activity"/>
    <property type="evidence" value="ECO:0007669"/>
    <property type="project" value="UniProtKB-UniRule"/>
</dbReference>
<feature type="binding site" description="in other chain" evidence="10">
    <location>
        <begin position="240"/>
        <end position="241"/>
    </location>
    <ligand>
        <name>ATP</name>
        <dbReference type="ChEBI" id="CHEBI:30616"/>
        <note>ligand shared between two neighboring subunits</note>
    </ligand>
</feature>
<dbReference type="GO" id="GO:0006556">
    <property type="term" value="P:S-adenosylmethionine biosynthetic process"/>
    <property type="evidence" value="ECO:0007669"/>
    <property type="project" value="UniProtKB-UniRule"/>
</dbReference>
<dbReference type="PIRSF" id="PIRSF000497">
    <property type="entry name" value="MAT"/>
    <property type="match status" value="1"/>
</dbReference>
<dbReference type="EC" id="2.5.1.6" evidence="10"/>
<comment type="similarity">
    <text evidence="2 10 11">Belongs to the AdoMet synthase family.</text>
</comment>
<keyword evidence="7 10" id="KW-0067">ATP-binding</keyword>
<keyword evidence="6 10" id="KW-0547">Nucleotide-binding</keyword>
<evidence type="ECO:0000256" key="1">
    <source>
        <dbReference type="ARBA" id="ARBA00005224"/>
    </source>
</evidence>
<feature type="binding site" description="in other chain" evidence="10">
    <location>
        <begin position="255"/>
        <end position="256"/>
    </location>
    <ligand>
        <name>ATP</name>
        <dbReference type="ChEBI" id="CHEBI:30616"/>
        <note>ligand shared between two neighboring subunits</note>
    </ligand>
</feature>
<keyword evidence="4 10" id="KW-0808">Transferase</keyword>
<dbReference type="HAMAP" id="MF_00086">
    <property type="entry name" value="S_AdoMet_synth1"/>
    <property type="match status" value="1"/>
</dbReference>
<evidence type="ECO:0000256" key="3">
    <source>
        <dbReference type="ARBA" id="ARBA00022563"/>
    </source>
</evidence>
<gene>
    <name evidence="10" type="primary">metK</name>
    <name evidence="15" type="ORF">CO059_02285</name>
</gene>
<dbReference type="PANTHER" id="PTHR11964">
    <property type="entry name" value="S-ADENOSYLMETHIONINE SYNTHETASE"/>
    <property type="match status" value="1"/>
</dbReference>
<proteinExistence type="inferred from homology"/>
<evidence type="ECO:0000256" key="6">
    <source>
        <dbReference type="ARBA" id="ARBA00022741"/>
    </source>
</evidence>
<dbReference type="InterPro" id="IPR022630">
    <property type="entry name" value="S-AdoMet_synt_C"/>
</dbReference>
<feature type="binding site" evidence="10">
    <location>
        <position position="272"/>
    </location>
    <ligand>
        <name>ATP</name>
        <dbReference type="ChEBI" id="CHEBI:30616"/>
        <note>ligand shared between two neighboring subunits</note>
    </ligand>
</feature>
<feature type="domain" description="S-adenosylmethionine synthetase central" evidence="13">
    <location>
        <begin position="125"/>
        <end position="241"/>
    </location>
</feature>
<dbReference type="GO" id="GO:0006730">
    <property type="term" value="P:one-carbon metabolic process"/>
    <property type="evidence" value="ECO:0007669"/>
    <property type="project" value="UniProtKB-KW"/>
</dbReference>
<feature type="domain" description="S-adenosylmethionine synthetase C-terminal" evidence="14">
    <location>
        <begin position="244"/>
        <end position="382"/>
    </location>
</feature>
<comment type="cofactor">
    <cofactor evidence="10">
        <name>Mg(2+)</name>
        <dbReference type="ChEBI" id="CHEBI:18420"/>
    </cofactor>
    <text evidence="10">Binds 2 divalent ions per subunit.</text>
</comment>
<dbReference type="InterPro" id="IPR022629">
    <property type="entry name" value="S-AdoMet_synt_central"/>
</dbReference>
<feature type="binding site" evidence="10">
    <location>
        <position position="16"/>
    </location>
    <ligand>
        <name>Mg(2+)</name>
        <dbReference type="ChEBI" id="CHEBI:18420"/>
    </ligand>
</feature>
<evidence type="ECO:0000259" key="14">
    <source>
        <dbReference type="Pfam" id="PF02773"/>
    </source>
</evidence>
<evidence type="ECO:0000256" key="2">
    <source>
        <dbReference type="ARBA" id="ARBA00009685"/>
    </source>
</evidence>
<dbReference type="InterPro" id="IPR022631">
    <property type="entry name" value="ADOMET_SYNTHASE_CS"/>
</dbReference>
<dbReference type="Proteomes" id="UP000228781">
    <property type="component" value="Unassembled WGS sequence"/>
</dbReference>
<dbReference type="InterPro" id="IPR022636">
    <property type="entry name" value="S-AdoMet_synthetase_sfam"/>
</dbReference>
<accession>A0A2M8EIN0</accession>
<dbReference type="SUPFAM" id="SSF55973">
    <property type="entry name" value="S-adenosylmethionine synthetase"/>
    <property type="match status" value="3"/>
</dbReference>
<comment type="subcellular location">
    <subcellularLocation>
        <location evidence="10">Cytoplasm</location>
    </subcellularLocation>
</comment>
<feature type="binding site" description="in other chain" evidence="10">
    <location>
        <begin position="174"/>
        <end position="176"/>
    </location>
    <ligand>
        <name>ATP</name>
        <dbReference type="ChEBI" id="CHEBI:30616"/>
        <note>ligand shared between two neighboring subunits</note>
    </ligand>
</feature>
<dbReference type="InterPro" id="IPR002133">
    <property type="entry name" value="S-AdoMet_synthetase"/>
</dbReference>
<feature type="binding site" evidence="10">
    <location>
        <position position="249"/>
    </location>
    <ligand>
        <name>L-methionine</name>
        <dbReference type="ChEBI" id="CHEBI:57844"/>
        <note>ligand shared between two neighboring subunits</note>
    </ligand>
</feature>
<evidence type="ECO:0000256" key="10">
    <source>
        <dbReference type="HAMAP-Rule" id="MF_00086"/>
    </source>
</evidence>
<evidence type="ECO:0000313" key="15">
    <source>
        <dbReference type="EMBL" id="PJC22556.1"/>
    </source>
</evidence>
<comment type="cofactor">
    <cofactor evidence="10">
        <name>K(+)</name>
        <dbReference type="ChEBI" id="CHEBI:29103"/>
    </cofactor>
    <text evidence="10">Binds 1 potassium ion per subunit.</text>
</comment>
<keyword evidence="10" id="KW-0963">Cytoplasm</keyword>
<dbReference type="CDD" id="cd18079">
    <property type="entry name" value="S-AdoMet_synt"/>
    <property type="match status" value="1"/>
</dbReference>
<dbReference type="Pfam" id="PF02773">
    <property type="entry name" value="S-AdoMet_synt_C"/>
    <property type="match status" value="1"/>
</dbReference>
<dbReference type="UniPathway" id="UPA00315">
    <property type="reaction ID" value="UER00080"/>
</dbReference>
<organism evidence="15 16">
    <name type="scientific">candidate division WWE3 bacterium CG_4_9_14_0_2_um_filter_48_10</name>
    <dbReference type="NCBI Taxonomy" id="1975078"/>
    <lineage>
        <taxon>Bacteria</taxon>
        <taxon>Katanobacteria</taxon>
    </lineage>
</organism>
<dbReference type="PROSITE" id="PS00376">
    <property type="entry name" value="ADOMET_SYNTHASE_1"/>
    <property type="match status" value="1"/>
</dbReference>
<feature type="region of interest" description="Flexible loop" evidence="10">
    <location>
        <begin position="98"/>
        <end position="108"/>
    </location>
</feature>
<comment type="catalytic activity">
    <reaction evidence="10">
        <text>L-methionine + ATP + H2O = S-adenosyl-L-methionine + phosphate + diphosphate</text>
        <dbReference type="Rhea" id="RHEA:21080"/>
        <dbReference type="ChEBI" id="CHEBI:15377"/>
        <dbReference type="ChEBI" id="CHEBI:30616"/>
        <dbReference type="ChEBI" id="CHEBI:33019"/>
        <dbReference type="ChEBI" id="CHEBI:43474"/>
        <dbReference type="ChEBI" id="CHEBI:57844"/>
        <dbReference type="ChEBI" id="CHEBI:59789"/>
        <dbReference type="EC" id="2.5.1.6"/>
    </reaction>
</comment>
<feature type="binding site" evidence="10">
    <location>
        <position position="42"/>
    </location>
    <ligand>
        <name>K(+)</name>
        <dbReference type="ChEBI" id="CHEBI:29103"/>
    </ligand>
</feature>
<evidence type="ECO:0000256" key="9">
    <source>
        <dbReference type="ARBA" id="ARBA00022958"/>
    </source>
</evidence>
<reference evidence="16" key="1">
    <citation type="submission" date="2017-09" db="EMBL/GenBank/DDBJ databases">
        <title>Depth-based differentiation of microbial function through sediment-hosted aquifers and enrichment of novel symbionts in the deep terrestrial subsurface.</title>
        <authorList>
            <person name="Probst A.J."/>
            <person name="Ladd B."/>
            <person name="Jarett J.K."/>
            <person name="Geller-Mcgrath D.E."/>
            <person name="Sieber C.M.K."/>
            <person name="Emerson J.B."/>
            <person name="Anantharaman K."/>
            <person name="Thomas B.C."/>
            <person name="Malmstrom R."/>
            <person name="Stieglmeier M."/>
            <person name="Klingl A."/>
            <person name="Woyke T."/>
            <person name="Ryan C.M."/>
            <person name="Banfield J.F."/>
        </authorList>
    </citation>
    <scope>NUCLEOTIDE SEQUENCE [LARGE SCALE GENOMIC DNA]</scope>
</reference>
<name>A0A2M8EIN0_UNCKA</name>
<feature type="domain" description="S-adenosylmethionine synthetase N-terminal" evidence="12">
    <location>
        <begin position="3"/>
        <end position="99"/>
    </location>
</feature>
<dbReference type="NCBIfam" id="TIGR01034">
    <property type="entry name" value="metK"/>
    <property type="match status" value="1"/>
</dbReference>
<protein>
    <recommendedName>
        <fullName evidence="10">S-adenosylmethionine synthase</fullName>
        <shortName evidence="10">AdoMet synthase</shortName>
        <ecNumber evidence="10">2.5.1.6</ecNumber>
    </recommendedName>
    <alternativeName>
        <fullName evidence="10">MAT</fullName>
    </alternativeName>
    <alternativeName>
        <fullName evidence="10">Methionine adenosyltransferase</fullName>
    </alternativeName>
</protein>
<keyword evidence="3 10" id="KW-0554">One-carbon metabolism</keyword>
<sequence>MKNFFTSESVTEGHPDKLCDQVADAILDEIIRGDPKARVAVEALVTNGVMFIAGEITTNCYIEIPAIARRVIKEVGYTKAEYGFHYDTAGIIMAIQAQSSDIARGVDRYKETVGGKIVRERLSELGAGDQGLMIGYACTETPELMPLPIVLAHRLCQRLAEVRKKGIVKGLRPDGKSQVTVEYNGGKPKRVDTIVLAAQHDPDVGLPQLKKQLIENVVRVVIPKGLLDQGTKYHINATGRFVTGGPRADTGLTGRKNVVDTYGGYAHHGGGSLSGKDPTKVDCSGQYMARYAAKNVVAAKLAERCELQVSYVIGVPEPLAVSVNTFGTGKVSDELLTEVVRKVFDFRPGMIIKNLKLRQPIYRQVACYGHFGRPELDLPWERIDKIERLHEVVSKLTS</sequence>
<dbReference type="GO" id="GO:0005524">
    <property type="term" value="F:ATP binding"/>
    <property type="evidence" value="ECO:0007669"/>
    <property type="project" value="UniProtKB-UniRule"/>
</dbReference>
<feature type="binding site" evidence="10">
    <location>
        <position position="276"/>
    </location>
    <ligand>
        <name>ATP</name>
        <dbReference type="ChEBI" id="CHEBI:30616"/>
        <note>ligand shared between two neighboring subunits</note>
    </ligand>
</feature>
<dbReference type="AlphaFoldDB" id="A0A2M8EIN0"/>
<feature type="binding site" description="in other chain" evidence="10">
    <location>
        <position position="55"/>
    </location>
    <ligand>
        <name>L-methionine</name>
        <dbReference type="ChEBI" id="CHEBI:57844"/>
        <note>ligand shared between two neighboring subunits</note>
    </ligand>
</feature>
<keyword evidence="8 10" id="KW-0460">Magnesium</keyword>
<dbReference type="Gene3D" id="3.30.300.10">
    <property type="match status" value="3"/>
</dbReference>
<comment type="subunit">
    <text evidence="10">Homotetramer; dimer of dimers.</text>
</comment>
<dbReference type="Pfam" id="PF02772">
    <property type="entry name" value="S-AdoMet_synt_M"/>
    <property type="match status" value="1"/>
</dbReference>
<feature type="binding site" description="in other chain" evidence="10">
    <location>
        <position position="280"/>
    </location>
    <ligand>
        <name>L-methionine</name>
        <dbReference type="ChEBI" id="CHEBI:57844"/>
        <note>ligand shared between two neighboring subunits</note>
    </ligand>
</feature>
<evidence type="ECO:0000256" key="5">
    <source>
        <dbReference type="ARBA" id="ARBA00022723"/>
    </source>
</evidence>
<evidence type="ECO:0000256" key="7">
    <source>
        <dbReference type="ARBA" id="ARBA00022840"/>
    </source>
</evidence>
<dbReference type="Pfam" id="PF00438">
    <property type="entry name" value="S-AdoMet_synt_N"/>
    <property type="match status" value="1"/>
</dbReference>
<evidence type="ECO:0000256" key="11">
    <source>
        <dbReference type="RuleBase" id="RU004462"/>
    </source>
</evidence>
<comment type="caution">
    <text evidence="15">The sequence shown here is derived from an EMBL/GenBank/DDBJ whole genome shotgun (WGS) entry which is preliminary data.</text>
</comment>
<keyword evidence="9 10" id="KW-0630">Potassium</keyword>
<dbReference type="GO" id="GO:0005737">
    <property type="term" value="C:cytoplasm"/>
    <property type="evidence" value="ECO:0007669"/>
    <property type="project" value="UniProtKB-SubCell"/>
</dbReference>
<evidence type="ECO:0000256" key="8">
    <source>
        <dbReference type="ARBA" id="ARBA00022842"/>
    </source>
</evidence>
<dbReference type="FunFam" id="3.30.300.10:FF:000003">
    <property type="entry name" value="S-adenosylmethionine synthase"/>
    <property type="match status" value="1"/>
</dbReference>
<dbReference type="GO" id="GO:0000287">
    <property type="term" value="F:magnesium ion binding"/>
    <property type="evidence" value="ECO:0007669"/>
    <property type="project" value="UniProtKB-UniRule"/>
</dbReference>
<dbReference type="InterPro" id="IPR022628">
    <property type="entry name" value="S-AdoMet_synt_N"/>
</dbReference>
<evidence type="ECO:0000256" key="4">
    <source>
        <dbReference type="ARBA" id="ARBA00022679"/>
    </source>
</evidence>
<evidence type="ECO:0000259" key="13">
    <source>
        <dbReference type="Pfam" id="PF02772"/>
    </source>
</evidence>
<feature type="binding site" evidence="10">
    <location>
        <position position="249"/>
    </location>
    <ligand>
        <name>ATP</name>
        <dbReference type="ChEBI" id="CHEBI:30616"/>
        <note>ligand shared between two neighboring subunits</note>
    </ligand>
</feature>
<comment type="pathway">
    <text evidence="1 10">Amino-acid biosynthesis; S-adenosyl-L-methionine biosynthesis; S-adenosyl-L-methionine from L-methionine: step 1/1.</text>
</comment>
<dbReference type="EMBL" id="PFSK01000032">
    <property type="protein sequence ID" value="PJC22556.1"/>
    <property type="molecule type" value="Genomic_DNA"/>
</dbReference>
<feature type="binding site" description="in other chain" evidence="10">
    <location>
        <position position="98"/>
    </location>
    <ligand>
        <name>L-methionine</name>
        <dbReference type="ChEBI" id="CHEBI:57844"/>
        <note>ligand shared between two neighboring subunits</note>
    </ligand>
</feature>
<evidence type="ECO:0000259" key="12">
    <source>
        <dbReference type="Pfam" id="PF00438"/>
    </source>
</evidence>
<evidence type="ECO:0000313" key="16">
    <source>
        <dbReference type="Proteomes" id="UP000228781"/>
    </source>
</evidence>